<dbReference type="PANTHER" id="PTHR34584:SF1">
    <property type="entry name" value="NA(+)_H(+) ANTIPORTER SUBUNIT E1"/>
    <property type="match status" value="1"/>
</dbReference>
<dbReference type="PANTHER" id="PTHR34584">
    <property type="entry name" value="NA(+)/H(+) ANTIPORTER SUBUNIT E1"/>
    <property type="match status" value="1"/>
</dbReference>
<evidence type="ECO:0000313" key="9">
    <source>
        <dbReference type="Proteomes" id="UP000422822"/>
    </source>
</evidence>
<keyword evidence="5 7" id="KW-1133">Transmembrane helix</keyword>
<dbReference type="AlphaFoldDB" id="A0AAE6Q8P6"/>
<evidence type="ECO:0000256" key="1">
    <source>
        <dbReference type="ARBA" id="ARBA00004651"/>
    </source>
</evidence>
<dbReference type="GO" id="GO:0008324">
    <property type="term" value="F:monoatomic cation transmembrane transporter activity"/>
    <property type="evidence" value="ECO:0007669"/>
    <property type="project" value="InterPro"/>
</dbReference>
<evidence type="ECO:0000256" key="3">
    <source>
        <dbReference type="ARBA" id="ARBA00022475"/>
    </source>
</evidence>
<evidence type="ECO:0000256" key="7">
    <source>
        <dbReference type="SAM" id="Phobius"/>
    </source>
</evidence>
<name>A0AAE6Q8P6_EHRRU</name>
<gene>
    <name evidence="8" type="ORF">EDL80_00965</name>
</gene>
<sequence length="167" mass="18971">MRLFFILFVLWLALSGYFDLFFIGLGIASTIFAVFITKRLENAIPDDSSYTYRTKTRKLSCTPLYFIRYCFWIILQVALSNLHIIKKVWNFKTIIGPPIFRLVQTKQKSAISVSLLANSITLTPGTVSVNVSELNAPYEIRVLAIDEESMSGVTDIDNKVSQVFVDD</sequence>
<dbReference type="Proteomes" id="UP000422822">
    <property type="component" value="Chromosome"/>
</dbReference>
<comment type="similarity">
    <text evidence="2">Belongs to the CPA3 antiporters (TC 2.A.63) subunit E family.</text>
</comment>
<evidence type="ECO:0000313" key="8">
    <source>
        <dbReference type="EMBL" id="QGR03182.1"/>
    </source>
</evidence>
<comment type="subcellular location">
    <subcellularLocation>
        <location evidence="1">Cell membrane</location>
        <topology evidence="1">Multi-pass membrane protein</topology>
    </subcellularLocation>
</comment>
<keyword evidence="6 7" id="KW-0472">Membrane</keyword>
<evidence type="ECO:0000256" key="6">
    <source>
        <dbReference type="ARBA" id="ARBA00023136"/>
    </source>
</evidence>
<keyword evidence="3" id="KW-1003">Cell membrane</keyword>
<accession>A0AAE6Q8P6</accession>
<feature type="transmembrane region" description="Helical" evidence="7">
    <location>
        <begin position="66"/>
        <end position="85"/>
    </location>
</feature>
<organism evidence="8 9">
    <name type="scientific">Ehrlichia ruminantium</name>
    <name type="common">heartwater rickettsia</name>
    <name type="synonym">Cowdria ruminantium</name>
    <dbReference type="NCBI Taxonomy" id="779"/>
    <lineage>
        <taxon>Bacteria</taxon>
        <taxon>Pseudomonadati</taxon>
        <taxon>Pseudomonadota</taxon>
        <taxon>Alphaproteobacteria</taxon>
        <taxon>Rickettsiales</taxon>
        <taxon>Anaplasmataceae</taxon>
        <taxon>Ehrlichia</taxon>
    </lineage>
</organism>
<dbReference type="InterPro" id="IPR002758">
    <property type="entry name" value="Cation_antiport_E"/>
</dbReference>
<proteinExistence type="inferred from homology"/>
<protein>
    <submittedName>
        <fullName evidence="8">Sodium:proton antiporter</fullName>
    </submittedName>
</protein>
<dbReference type="Pfam" id="PF01899">
    <property type="entry name" value="MNHE"/>
    <property type="match status" value="1"/>
</dbReference>
<evidence type="ECO:0000256" key="2">
    <source>
        <dbReference type="ARBA" id="ARBA00006228"/>
    </source>
</evidence>
<keyword evidence="4 7" id="KW-0812">Transmembrane</keyword>
<dbReference type="GO" id="GO:0005886">
    <property type="term" value="C:plasma membrane"/>
    <property type="evidence" value="ECO:0007669"/>
    <property type="project" value="UniProtKB-SubCell"/>
</dbReference>
<evidence type="ECO:0000256" key="5">
    <source>
        <dbReference type="ARBA" id="ARBA00022989"/>
    </source>
</evidence>
<reference evidence="8 9" key="1">
    <citation type="submission" date="2018-10" db="EMBL/GenBank/DDBJ databases">
        <title>Propagation and draft genome sequences of three atypical Erhlichia ruminantium isolates.</title>
        <authorList>
            <person name="Liebenberg J."/>
            <person name="Steyn H."/>
            <person name="Josemans A."/>
            <person name="Zweygarth E."/>
        </authorList>
    </citation>
    <scope>NUCLEOTIDE SEQUENCE [LARGE SCALE GENOMIC DNA]</scope>
    <source>
        <strain evidence="8 9">Omatjenne</strain>
    </source>
</reference>
<evidence type="ECO:0000256" key="4">
    <source>
        <dbReference type="ARBA" id="ARBA00022692"/>
    </source>
</evidence>
<dbReference type="EMBL" id="CP033455">
    <property type="protein sequence ID" value="QGR03182.1"/>
    <property type="molecule type" value="Genomic_DNA"/>
</dbReference>
<keyword evidence="9" id="KW-1185">Reference proteome</keyword>
<dbReference type="RefSeq" id="WP_158406349.1">
    <property type="nucleotide sequence ID" value="NZ_CP033454.1"/>
</dbReference>